<keyword evidence="1" id="KW-1133">Transmembrane helix</keyword>
<evidence type="ECO:0000259" key="2">
    <source>
        <dbReference type="Pfam" id="PF09990"/>
    </source>
</evidence>
<keyword evidence="4" id="KW-1185">Reference proteome</keyword>
<sequence>MESKFKVARHPAHPILIVFPLGLLSTSVIFDVVYLLTDRPVMSVVAFWMSVAGIIGGFVAAVPGLVDWLAIPSGTRAKQVGAVHGLGNVVVLVLFILSWLLRRDEPSNIPSTLALVCSFAGFGLAGITGWLGTELVYRLGMGVYDGAHLNAPNSLSGRPTSEVQTP</sequence>
<dbReference type="InterPro" id="IPR019251">
    <property type="entry name" value="DUF2231_TM"/>
</dbReference>
<gene>
    <name evidence="3" type="ORF">M0L20_24580</name>
</gene>
<dbReference type="Pfam" id="PF09990">
    <property type="entry name" value="DUF2231"/>
    <property type="match status" value="1"/>
</dbReference>
<evidence type="ECO:0000313" key="3">
    <source>
        <dbReference type="EMBL" id="MCK8495071.1"/>
    </source>
</evidence>
<feature type="transmembrane region" description="Helical" evidence="1">
    <location>
        <begin position="47"/>
        <end position="70"/>
    </location>
</feature>
<dbReference type="Proteomes" id="UP001202180">
    <property type="component" value="Unassembled WGS sequence"/>
</dbReference>
<dbReference type="RefSeq" id="WP_248479744.1">
    <property type="nucleotide sequence ID" value="NZ_JALPRF010000006.1"/>
</dbReference>
<proteinExistence type="predicted"/>
<accession>A0ABT0HSC1</accession>
<reference evidence="3 4" key="1">
    <citation type="submission" date="2022-04" db="EMBL/GenBank/DDBJ databases">
        <title>Spirosoma sp. strain RP8 genome sequencing and assembly.</title>
        <authorList>
            <person name="Jung Y."/>
        </authorList>
    </citation>
    <scope>NUCLEOTIDE SEQUENCE [LARGE SCALE GENOMIC DNA]</scope>
    <source>
        <strain evidence="3 4">RP8</strain>
    </source>
</reference>
<dbReference type="EMBL" id="JALPRF010000006">
    <property type="protein sequence ID" value="MCK8495071.1"/>
    <property type="molecule type" value="Genomic_DNA"/>
</dbReference>
<comment type="caution">
    <text evidence="3">The sequence shown here is derived from an EMBL/GenBank/DDBJ whole genome shotgun (WGS) entry which is preliminary data.</text>
</comment>
<feature type="domain" description="DUF2231" evidence="2">
    <location>
        <begin position="9"/>
        <end position="143"/>
    </location>
</feature>
<keyword evidence="1" id="KW-0812">Transmembrane</keyword>
<protein>
    <submittedName>
        <fullName evidence="3">DUF2231 domain-containing protein</fullName>
    </submittedName>
</protein>
<keyword evidence="1" id="KW-0472">Membrane</keyword>
<name>A0ABT0HSC1_9BACT</name>
<organism evidence="3 4">
    <name type="scientific">Spirosoma liriopis</name>
    <dbReference type="NCBI Taxonomy" id="2937440"/>
    <lineage>
        <taxon>Bacteria</taxon>
        <taxon>Pseudomonadati</taxon>
        <taxon>Bacteroidota</taxon>
        <taxon>Cytophagia</taxon>
        <taxon>Cytophagales</taxon>
        <taxon>Cytophagaceae</taxon>
        <taxon>Spirosoma</taxon>
    </lineage>
</organism>
<evidence type="ECO:0000256" key="1">
    <source>
        <dbReference type="SAM" id="Phobius"/>
    </source>
</evidence>
<feature type="transmembrane region" description="Helical" evidence="1">
    <location>
        <begin position="82"/>
        <end position="101"/>
    </location>
</feature>
<feature type="transmembrane region" description="Helical" evidence="1">
    <location>
        <begin position="12"/>
        <end position="35"/>
    </location>
</feature>
<evidence type="ECO:0000313" key="4">
    <source>
        <dbReference type="Proteomes" id="UP001202180"/>
    </source>
</evidence>
<feature type="transmembrane region" description="Helical" evidence="1">
    <location>
        <begin position="113"/>
        <end position="132"/>
    </location>
</feature>